<reference evidence="7 10" key="2">
    <citation type="journal article" date="2024" name="Int. J. Syst. Evol. Microbiol.">
        <title>Lacrimispora brassicae sp. nov. isolated from fermented cabbage, and proposal of Clostridium indicum Gundawar et al. 2019 and Clostridium methoxybenzovorans Mechichi et al. 1999 as heterotypic synonyms of Lacrimispora amygdalina (Parshina et al. 2003) Haas and Blanchard 2020 and Lacrimispora indolis (McClung and McCoy 1957) Haas and Blanchard 2020, respectively.</title>
        <authorList>
            <person name="Kobayashi H."/>
            <person name="Tanizawa Y."/>
            <person name="Sakamoto M."/>
            <person name="Ohkuma M."/>
            <person name="Tohno M."/>
        </authorList>
    </citation>
    <scope>NUCLEOTIDE SEQUENCE [LARGE SCALE GENOMIC DNA]</scope>
    <source>
        <strain evidence="7 10">DSM 12857</strain>
    </source>
</reference>
<evidence type="ECO:0000256" key="2">
    <source>
        <dbReference type="ARBA" id="ARBA00022475"/>
    </source>
</evidence>
<evidence type="ECO:0000313" key="9">
    <source>
        <dbReference type="Proteomes" id="UP000260680"/>
    </source>
</evidence>
<feature type="transmembrane region" description="Helical" evidence="6">
    <location>
        <begin position="66"/>
        <end position="88"/>
    </location>
</feature>
<sequence length="313" mass="33652">MDAFLNINFLTELLLSTIRMATPILFVALAETYSERAGLVNIGLDGIMSFGALIGFLIGYKTGSPTAGILAGALSGIAINMIYAFCTIRLCAPQIVYGMAINIFAPALASFIYRLSFSDTSTLIQGVSMKALPIPVLSSIPVLGPLFFHHIPLVYAAYLLVPVTAVFFNRTKAGLNFKAVGEFPKAAETLGINVVLQKYIACVICGALAGIGGAYLTICYTSTYSEGIVAGRGFIALSAVIFGRWMPSGVLLACLLFGFCDALQIRLQLLSPSTPYQLLQMIPYLCTLFVLAFFGIRKSGPKANGQPYYREER</sequence>
<protein>
    <submittedName>
        <fullName evidence="7 8">ABC transporter permease</fullName>
    </submittedName>
</protein>
<evidence type="ECO:0000256" key="6">
    <source>
        <dbReference type="SAM" id="Phobius"/>
    </source>
</evidence>
<accession>A0A3E2NBR3</accession>
<dbReference type="OrthoDB" id="9792579at2"/>
<dbReference type="EMBL" id="BRPJ01000009">
    <property type="protein sequence ID" value="GLB28586.1"/>
    <property type="molecule type" value="Genomic_DNA"/>
</dbReference>
<evidence type="ECO:0000313" key="7">
    <source>
        <dbReference type="EMBL" id="GLB28586.1"/>
    </source>
</evidence>
<dbReference type="InterPro" id="IPR001851">
    <property type="entry name" value="ABC_transp_permease"/>
</dbReference>
<reference evidence="8 9" key="1">
    <citation type="submission" date="2018-07" db="EMBL/GenBank/DDBJ databases">
        <title>New species, Clostridium PI-S10-A1B.</title>
        <authorList>
            <person name="Krishna G."/>
            <person name="Summeta K."/>
            <person name="Shikha S."/>
            <person name="Prabhu P.B."/>
            <person name="Suresh K."/>
        </authorList>
    </citation>
    <scope>NUCLEOTIDE SEQUENCE [LARGE SCALE GENOMIC DNA]</scope>
    <source>
        <strain evidence="8 9">PI-S10-A1B</strain>
    </source>
</reference>
<dbReference type="CDD" id="cd06580">
    <property type="entry name" value="TM_PBP1_transp_TpRbsC_like"/>
    <property type="match status" value="1"/>
</dbReference>
<dbReference type="PANTHER" id="PTHR43370">
    <property type="entry name" value="SUGAR ABC TRANSPORTER INTEGRAL MEMBRANE PROTEIN-RELATED"/>
    <property type="match status" value="1"/>
</dbReference>
<dbReference type="Proteomes" id="UP001419084">
    <property type="component" value="Unassembled WGS sequence"/>
</dbReference>
<dbReference type="EMBL" id="QOHO01000041">
    <property type="protein sequence ID" value="RFZ78404.1"/>
    <property type="molecule type" value="Genomic_DNA"/>
</dbReference>
<feature type="transmembrane region" description="Helical" evidence="6">
    <location>
        <begin position="250"/>
        <end position="270"/>
    </location>
</feature>
<dbReference type="Pfam" id="PF02653">
    <property type="entry name" value="BPD_transp_2"/>
    <property type="match status" value="1"/>
</dbReference>
<dbReference type="PANTHER" id="PTHR43370:SF2">
    <property type="entry name" value="ABC TRANSPORTER PERMEASE PROTEIN"/>
    <property type="match status" value="1"/>
</dbReference>
<feature type="transmembrane region" description="Helical" evidence="6">
    <location>
        <begin position="199"/>
        <end position="218"/>
    </location>
</feature>
<proteinExistence type="predicted"/>
<feature type="transmembrane region" description="Helical" evidence="6">
    <location>
        <begin position="13"/>
        <end position="30"/>
    </location>
</feature>
<feature type="transmembrane region" description="Helical" evidence="6">
    <location>
        <begin position="276"/>
        <end position="296"/>
    </location>
</feature>
<evidence type="ECO:0000256" key="4">
    <source>
        <dbReference type="ARBA" id="ARBA00022989"/>
    </source>
</evidence>
<dbReference type="Proteomes" id="UP000260680">
    <property type="component" value="Unassembled WGS sequence"/>
</dbReference>
<keyword evidence="2" id="KW-1003">Cell membrane</keyword>
<evidence type="ECO:0000256" key="1">
    <source>
        <dbReference type="ARBA" id="ARBA00004651"/>
    </source>
</evidence>
<gene>
    <name evidence="8" type="ORF">DS742_13765</name>
    <name evidence="7" type="ORF">LAD12857_05090</name>
</gene>
<feature type="transmembrane region" description="Helical" evidence="6">
    <location>
        <begin position="147"/>
        <end position="168"/>
    </location>
</feature>
<keyword evidence="10" id="KW-1185">Reference proteome</keyword>
<evidence type="ECO:0000313" key="10">
    <source>
        <dbReference type="Proteomes" id="UP001419084"/>
    </source>
</evidence>
<dbReference type="GO" id="GO:0005886">
    <property type="term" value="C:plasma membrane"/>
    <property type="evidence" value="ECO:0007669"/>
    <property type="project" value="UniProtKB-SubCell"/>
</dbReference>
<dbReference type="RefSeq" id="WP_117417553.1">
    <property type="nucleotide sequence ID" value="NZ_BRPJ01000009.1"/>
</dbReference>
<keyword evidence="4 6" id="KW-1133">Transmembrane helix</keyword>
<evidence type="ECO:0000313" key="8">
    <source>
        <dbReference type="EMBL" id="RFZ78404.1"/>
    </source>
</evidence>
<comment type="subcellular location">
    <subcellularLocation>
        <location evidence="1">Cell membrane</location>
        <topology evidence="1">Multi-pass membrane protein</topology>
    </subcellularLocation>
</comment>
<keyword evidence="5 6" id="KW-0472">Membrane</keyword>
<keyword evidence="3 6" id="KW-0812">Transmembrane</keyword>
<feature type="transmembrane region" description="Helical" evidence="6">
    <location>
        <begin position="224"/>
        <end position="243"/>
    </location>
</feature>
<feature type="transmembrane region" description="Helical" evidence="6">
    <location>
        <begin position="95"/>
        <end position="113"/>
    </location>
</feature>
<dbReference type="GO" id="GO:0022857">
    <property type="term" value="F:transmembrane transporter activity"/>
    <property type="evidence" value="ECO:0007669"/>
    <property type="project" value="InterPro"/>
</dbReference>
<evidence type="ECO:0000256" key="3">
    <source>
        <dbReference type="ARBA" id="ARBA00022692"/>
    </source>
</evidence>
<comment type="caution">
    <text evidence="8">The sequence shown here is derived from an EMBL/GenBank/DDBJ whole genome shotgun (WGS) entry which is preliminary data.</text>
</comment>
<evidence type="ECO:0000256" key="5">
    <source>
        <dbReference type="ARBA" id="ARBA00023136"/>
    </source>
</evidence>
<organism evidence="8 9">
    <name type="scientific">Lacrimispora amygdalina</name>
    <dbReference type="NCBI Taxonomy" id="253257"/>
    <lineage>
        <taxon>Bacteria</taxon>
        <taxon>Bacillati</taxon>
        <taxon>Bacillota</taxon>
        <taxon>Clostridia</taxon>
        <taxon>Lachnospirales</taxon>
        <taxon>Lachnospiraceae</taxon>
        <taxon>Lacrimispora</taxon>
    </lineage>
</organism>
<feature type="transmembrane region" description="Helical" evidence="6">
    <location>
        <begin position="42"/>
        <end position="60"/>
    </location>
</feature>
<name>A0A3E2NBR3_9FIRM</name>
<dbReference type="AlphaFoldDB" id="A0A3E2NBR3"/>